<name>A0ABQ9G9G3_9NEOP</name>
<sequence length="645" mass="70903">MRRPSGQPCVWGHASYLEFISAFEAEKRGHDRATLPRASSALTRLRARLSNDVRCIKHPLRIRTLDVCKATDKLTGYSLNGANRQGPPSPRRRKSDERQHTSPQIQFAALHHPSNLNDHDRGDGSSHVWRSITGRIAEGRIHLRLCVAQTGLPAYRVELYVGAVISPTKLRLTNSMSGPAANSCIMYKKKRGGGADPANCKGRAHLPCTQDLSYYEVRRSTFSFALSVVLQQSATSLLLSLHCAVSDGAVQTSHMRVDNALVQLLCSPCTRVGCSVQEVGRTSRPCSGSTAANPLLTKSAVQMLSDITREMTSCTVVFKPQPMSNIERRVFEELRQCSPGITPARSRARTLDAWTALRRGIGTHNTPVVPGRCVGSEQARPRHATRASLEARRAIVPLLLIAAECAQQWATSNRFSREVFSPPTKANRVQSPAGFSHVGIMPDDANAAGQRVFSEISRFPRSFIPTLPHSQPGSPSSAFKTWLAVKSRPNLLPTLAVDNPRQKSGWRRAQPTCSLPAQPAPFLISPSLAIASSPSPPHGPATSHQQVPRLQYTLPRPGAVVQLAPLPNARYMRGQLPWITGSSRRACPLFPGRLTILARDLERPPWSILWQEAALSALGTDSLQTNRTRIIYRHFTREARHFSSD</sequence>
<dbReference type="EMBL" id="JARBHB010000014">
    <property type="protein sequence ID" value="KAJ8869060.1"/>
    <property type="molecule type" value="Genomic_DNA"/>
</dbReference>
<reference evidence="2 3" key="1">
    <citation type="submission" date="2023-02" db="EMBL/GenBank/DDBJ databases">
        <title>LHISI_Scaffold_Assembly.</title>
        <authorList>
            <person name="Stuart O.P."/>
            <person name="Cleave R."/>
            <person name="Magrath M.J.L."/>
            <person name="Mikheyev A.S."/>
        </authorList>
    </citation>
    <scope>NUCLEOTIDE SEQUENCE [LARGE SCALE GENOMIC DNA]</scope>
    <source>
        <strain evidence="2">Daus_M_001</strain>
        <tissue evidence="2">Leg muscle</tissue>
    </source>
</reference>
<keyword evidence="3" id="KW-1185">Reference proteome</keyword>
<evidence type="ECO:0000313" key="2">
    <source>
        <dbReference type="EMBL" id="KAJ8869060.1"/>
    </source>
</evidence>
<evidence type="ECO:0000256" key="1">
    <source>
        <dbReference type="SAM" id="MobiDB-lite"/>
    </source>
</evidence>
<gene>
    <name evidence="2" type="ORF">PR048_030621</name>
</gene>
<accession>A0ABQ9G9G3</accession>
<organism evidence="2 3">
    <name type="scientific">Dryococelus australis</name>
    <dbReference type="NCBI Taxonomy" id="614101"/>
    <lineage>
        <taxon>Eukaryota</taxon>
        <taxon>Metazoa</taxon>
        <taxon>Ecdysozoa</taxon>
        <taxon>Arthropoda</taxon>
        <taxon>Hexapoda</taxon>
        <taxon>Insecta</taxon>
        <taxon>Pterygota</taxon>
        <taxon>Neoptera</taxon>
        <taxon>Polyneoptera</taxon>
        <taxon>Phasmatodea</taxon>
        <taxon>Verophasmatodea</taxon>
        <taxon>Anareolatae</taxon>
        <taxon>Phasmatidae</taxon>
        <taxon>Eurycanthinae</taxon>
        <taxon>Dryococelus</taxon>
    </lineage>
</organism>
<feature type="region of interest" description="Disordered" evidence="1">
    <location>
        <begin position="77"/>
        <end position="102"/>
    </location>
</feature>
<evidence type="ECO:0000313" key="3">
    <source>
        <dbReference type="Proteomes" id="UP001159363"/>
    </source>
</evidence>
<comment type="caution">
    <text evidence="2">The sequence shown here is derived from an EMBL/GenBank/DDBJ whole genome shotgun (WGS) entry which is preliminary data.</text>
</comment>
<dbReference type="Proteomes" id="UP001159363">
    <property type="component" value="Chromosome 13"/>
</dbReference>
<proteinExistence type="predicted"/>
<protein>
    <submittedName>
        <fullName evidence="2">Uncharacterized protein</fullName>
    </submittedName>
</protein>